<keyword evidence="5" id="KW-0378">Hydrolase</keyword>
<evidence type="ECO:0000259" key="12">
    <source>
        <dbReference type="SMART" id="SM00382"/>
    </source>
</evidence>
<protein>
    <recommendedName>
        <fullName evidence="8">Peroxisomal ATPase PEX6</fullName>
    </recommendedName>
    <alternativeName>
        <fullName evidence="9">Peroxin-6</fullName>
    </alternativeName>
</protein>
<dbReference type="GO" id="GO:0016887">
    <property type="term" value="F:ATP hydrolysis activity"/>
    <property type="evidence" value="ECO:0007669"/>
    <property type="project" value="InterPro"/>
</dbReference>
<evidence type="ECO:0000256" key="6">
    <source>
        <dbReference type="ARBA" id="ARBA00022840"/>
    </source>
</evidence>
<dbReference type="EMBL" id="CAJNOQ010000094">
    <property type="protein sequence ID" value="CAF0755381.1"/>
    <property type="molecule type" value="Genomic_DNA"/>
</dbReference>
<dbReference type="InterPro" id="IPR027417">
    <property type="entry name" value="P-loop_NTPase"/>
</dbReference>
<dbReference type="Proteomes" id="UP000681722">
    <property type="component" value="Unassembled WGS sequence"/>
</dbReference>
<evidence type="ECO:0000256" key="3">
    <source>
        <dbReference type="ARBA" id="ARBA00022593"/>
    </source>
</evidence>
<keyword evidence="15" id="KW-1185">Reference proteome</keyword>
<comment type="catalytic activity">
    <reaction evidence="10">
        <text>ATP + H2O = ADP + phosphate + H(+)</text>
        <dbReference type="Rhea" id="RHEA:13065"/>
        <dbReference type="ChEBI" id="CHEBI:15377"/>
        <dbReference type="ChEBI" id="CHEBI:15378"/>
        <dbReference type="ChEBI" id="CHEBI:30616"/>
        <dbReference type="ChEBI" id="CHEBI:43474"/>
        <dbReference type="ChEBI" id="CHEBI:456216"/>
    </reaction>
    <physiologicalReaction direction="left-to-right" evidence="10">
        <dbReference type="Rhea" id="RHEA:13066"/>
    </physiologicalReaction>
</comment>
<dbReference type="PANTHER" id="PTHR23077">
    <property type="entry name" value="AAA-FAMILY ATPASE"/>
    <property type="match status" value="1"/>
</dbReference>
<dbReference type="SMART" id="SM00382">
    <property type="entry name" value="AAA"/>
    <property type="match status" value="1"/>
</dbReference>
<comment type="caution">
    <text evidence="13">The sequence shown here is derived from an EMBL/GenBank/DDBJ whole genome shotgun (WGS) entry which is preliminary data.</text>
</comment>
<dbReference type="GO" id="GO:0016558">
    <property type="term" value="P:protein import into peroxisome matrix"/>
    <property type="evidence" value="ECO:0007669"/>
    <property type="project" value="TreeGrafter"/>
</dbReference>
<dbReference type="GO" id="GO:0005524">
    <property type="term" value="F:ATP binding"/>
    <property type="evidence" value="ECO:0007669"/>
    <property type="project" value="UniProtKB-KW"/>
</dbReference>
<keyword evidence="4 11" id="KW-0547">Nucleotide-binding</keyword>
<evidence type="ECO:0000256" key="9">
    <source>
        <dbReference type="ARBA" id="ARBA00034920"/>
    </source>
</evidence>
<gene>
    <name evidence="13" type="ORF">GPM918_LOCUS1081</name>
    <name evidence="14" type="ORF">SRO942_LOCUS1081</name>
</gene>
<accession>A0A813PSE3</accession>
<reference evidence="13" key="1">
    <citation type="submission" date="2021-02" db="EMBL/GenBank/DDBJ databases">
        <authorList>
            <person name="Nowell W R."/>
        </authorList>
    </citation>
    <scope>NUCLEOTIDE SEQUENCE</scope>
</reference>
<dbReference type="InterPro" id="IPR003960">
    <property type="entry name" value="ATPase_AAA_CS"/>
</dbReference>
<evidence type="ECO:0000256" key="5">
    <source>
        <dbReference type="ARBA" id="ARBA00022801"/>
    </source>
</evidence>
<evidence type="ECO:0000313" key="14">
    <source>
        <dbReference type="EMBL" id="CAF3535647.1"/>
    </source>
</evidence>
<dbReference type="PANTHER" id="PTHR23077:SF9">
    <property type="entry name" value="PEROXISOMAL ATPASE PEX6"/>
    <property type="match status" value="1"/>
</dbReference>
<dbReference type="InterPro" id="IPR050168">
    <property type="entry name" value="AAA_ATPase_domain"/>
</dbReference>
<keyword evidence="7" id="KW-0472">Membrane</keyword>
<evidence type="ECO:0000256" key="1">
    <source>
        <dbReference type="ARBA" id="ARBA00004370"/>
    </source>
</evidence>
<dbReference type="Pfam" id="PF00004">
    <property type="entry name" value="AAA"/>
    <property type="match status" value="2"/>
</dbReference>
<evidence type="ECO:0000256" key="10">
    <source>
        <dbReference type="ARBA" id="ARBA00048778"/>
    </source>
</evidence>
<dbReference type="FunFam" id="3.40.50.300:FF:000109">
    <property type="entry name" value="Peroxisomal biogenesis factor 6"/>
    <property type="match status" value="1"/>
</dbReference>
<keyword evidence="3" id="KW-0962">Peroxisome biogenesis</keyword>
<evidence type="ECO:0000313" key="13">
    <source>
        <dbReference type="EMBL" id="CAF0755381.1"/>
    </source>
</evidence>
<dbReference type="Gene3D" id="1.10.8.60">
    <property type="match status" value="1"/>
</dbReference>
<dbReference type="AlphaFoldDB" id="A0A813PSE3"/>
<evidence type="ECO:0000256" key="8">
    <source>
        <dbReference type="ARBA" id="ARBA00034811"/>
    </source>
</evidence>
<dbReference type="Proteomes" id="UP000663829">
    <property type="component" value="Unassembled WGS sequence"/>
</dbReference>
<comment type="subcellular location">
    <subcellularLocation>
        <location evidence="1">Membrane</location>
    </subcellularLocation>
</comment>
<organism evidence="13 15">
    <name type="scientific">Didymodactylos carnosus</name>
    <dbReference type="NCBI Taxonomy" id="1234261"/>
    <lineage>
        <taxon>Eukaryota</taxon>
        <taxon>Metazoa</taxon>
        <taxon>Spiralia</taxon>
        <taxon>Gnathifera</taxon>
        <taxon>Rotifera</taxon>
        <taxon>Eurotatoria</taxon>
        <taxon>Bdelloidea</taxon>
        <taxon>Philodinida</taxon>
        <taxon>Philodinidae</taxon>
        <taxon>Didymodactylos</taxon>
    </lineage>
</organism>
<dbReference type="Gene3D" id="3.40.50.300">
    <property type="entry name" value="P-loop containing nucleotide triphosphate hydrolases"/>
    <property type="match status" value="2"/>
</dbReference>
<dbReference type="SUPFAM" id="SSF52540">
    <property type="entry name" value="P-loop containing nucleoside triphosphate hydrolases"/>
    <property type="match status" value="2"/>
</dbReference>
<dbReference type="PROSITE" id="PS00674">
    <property type="entry name" value="AAA"/>
    <property type="match status" value="1"/>
</dbReference>
<dbReference type="EMBL" id="CAJOBC010000094">
    <property type="protein sequence ID" value="CAF3535647.1"/>
    <property type="molecule type" value="Genomic_DNA"/>
</dbReference>
<dbReference type="GO" id="GO:0005829">
    <property type="term" value="C:cytosol"/>
    <property type="evidence" value="ECO:0007669"/>
    <property type="project" value="TreeGrafter"/>
</dbReference>
<name>A0A813PSE3_9BILA</name>
<sequence>MEIRLTILRSPHYNDTINVDEDLQDYFSEQRHIKLNQQITIRPLLQPELEVHFVISSIIDNTQNENENNKNKEYLVSGDMCRIVVDVKKTIQDKLMSEIVENDNCDEDPIRFATQRLRQILITFDIQWSKQTNLPLLIVHGHLGSNKRTLVQYACRVTGYHCHTVSSQLLTGDSAAATLKRIENALQTAIKCAPCVLLLRNFEYICKITDIDNDDSIITNGIRQLIQNIQISTLKRPVLIIGLLTKLQTLNERLLSLFSYTVQVPELNIEIRKKWIVKRLSNIPLSDDFSIDMFLAQTKGWQMGELEQLVHFIIQACSARNKEKMIDPSEWSLNSVDFDIALKKCHSSKLAGQRKAMIPSVHWNDIGGLEYAKKEILNTIQLPLLYPDLFGDIARTGVLLYGPPGVGKTLLAKGVATELSLNFLSVRGPELLNMYVGQSEQNIRDLFHHARLASPCVLFFDELDSLAPMRGRSSSDSSGVSDRLVSQLLTEIDALNKTSTEQDTGKNENVQIHHVFVIGATNRPDLLDESLLRPGRFDKLIYIGVSNLHEDRMKMFDALTQKFNISDNNFDKHEFVKRCPLNMTGADFYAIASNAYLNAIQRSIKLKVDSSLQKQNVEDDESKTVLLYDDFQYALEQFRPSIDKNDLKQYERLQDGFS</sequence>
<feature type="domain" description="AAA+ ATPase" evidence="12">
    <location>
        <begin position="394"/>
        <end position="547"/>
    </location>
</feature>
<proteinExistence type="inferred from homology"/>
<comment type="similarity">
    <text evidence="2 11">Belongs to the AAA ATPase family.</text>
</comment>
<evidence type="ECO:0000256" key="2">
    <source>
        <dbReference type="ARBA" id="ARBA00006914"/>
    </source>
</evidence>
<dbReference type="GO" id="GO:0005778">
    <property type="term" value="C:peroxisomal membrane"/>
    <property type="evidence" value="ECO:0007669"/>
    <property type="project" value="TreeGrafter"/>
</dbReference>
<dbReference type="InterPro" id="IPR003959">
    <property type="entry name" value="ATPase_AAA_core"/>
</dbReference>
<evidence type="ECO:0000256" key="4">
    <source>
        <dbReference type="ARBA" id="ARBA00022741"/>
    </source>
</evidence>
<dbReference type="InterPro" id="IPR003593">
    <property type="entry name" value="AAA+_ATPase"/>
</dbReference>
<dbReference type="OrthoDB" id="2187at2759"/>
<evidence type="ECO:0000313" key="15">
    <source>
        <dbReference type="Proteomes" id="UP000663829"/>
    </source>
</evidence>
<evidence type="ECO:0000256" key="11">
    <source>
        <dbReference type="RuleBase" id="RU003651"/>
    </source>
</evidence>
<evidence type="ECO:0000256" key="7">
    <source>
        <dbReference type="ARBA" id="ARBA00023136"/>
    </source>
</evidence>
<keyword evidence="6 11" id="KW-0067">ATP-binding</keyword>